<evidence type="ECO:0000256" key="1">
    <source>
        <dbReference type="SAM" id="Phobius"/>
    </source>
</evidence>
<evidence type="ECO:0000313" key="2">
    <source>
        <dbReference type="EMBL" id="RDU38802.1"/>
    </source>
</evidence>
<keyword evidence="1" id="KW-1133">Transmembrane helix</keyword>
<dbReference type="RefSeq" id="WP_115450717.1">
    <property type="nucleotide sequence ID" value="NZ_QNQT01000001.1"/>
</dbReference>
<dbReference type="AlphaFoldDB" id="A0A3D8GWP1"/>
<keyword evidence="3" id="KW-1185">Reference proteome</keyword>
<name>A0A3D8GWP1_9BACI</name>
<accession>A0A3D8GWP1</accession>
<gene>
    <name evidence="2" type="ORF">DRW41_04380</name>
</gene>
<organism evidence="2 3">
    <name type="scientific">Neobacillus piezotolerans</name>
    <dbReference type="NCBI Taxonomy" id="2259171"/>
    <lineage>
        <taxon>Bacteria</taxon>
        <taxon>Bacillati</taxon>
        <taxon>Bacillota</taxon>
        <taxon>Bacilli</taxon>
        <taxon>Bacillales</taxon>
        <taxon>Bacillaceae</taxon>
        <taxon>Neobacillus</taxon>
    </lineage>
</organism>
<comment type="caution">
    <text evidence="2">The sequence shown here is derived from an EMBL/GenBank/DDBJ whole genome shotgun (WGS) entry which is preliminary data.</text>
</comment>
<protein>
    <submittedName>
        <fullName evidence="2">Uncharacterized protein</fullName>
    </submittedName>
</protein>
<feature type="transmembrane region" description="Helical" evidence="1">
    <location>
        <begin position="25"/>
        <end position="41"/>
    </location>
</feature>
<dbReference type="EMBL" id="QNQT01000001">
    <property type="protein sequence ID" value="RDU38802.1"/>
    <property type="molecule type" value="Genomic_DNA"/>
</dbReference>
<dbReference type="Proteomes" id="UP000257144">
    <property type="component" value="Unassembled WGS sequence"/>
</dbReference>
<dbReference type="OrthoDB" id="2870697at2"/>
<sequence length="136" mass="15753">MRYHLAAAFLFWSLGLLHPTLPDEWIASSMIAGLIAFLLFIKESRESVRFRYLDLAAKAEQKGLEELTFFTGRFVEIKDGVPPLNKDFTYIVFYNGEYEIPLFCRNTAVAQKAALSRKKIRVYYEDYILVDIEEVG</sequence>
<evidence type="ECO:0000313" key="3">
    <source>
        <dbReference type="Proteomes" id="UP000257144"/>
    </source>
</evidence>
<proteinExistence type="predicted"/>
<keyword evidence="1" id="KW-0812">Transmembrane</keyword>
<keyword evidence="1" id="KW-0472">Membrane</keyword>
<reference evidence="2 3" key="1">
    <citation type="submission" date="2018-07" db="EMBL/GenBank/DDBJ databases">
        <title>Bacillus sp. YLB-04 draft genome sequence.</title>
        <authorList>
            <person name="Yu L."/>
            <person name="Tang X."/>
        </authorList>
    </citation>
    <scope>NUCLEOTIDE SEQUENCE [LARGE SCALE GENOMIC DNA]</scope>
    <source>
        <strain evidence="2 3">YLB-04</strain>
    </source>
</reference>